<organism evidence="2">
    <name type="scientific">Spodoptera frugiperda</name>
    <name type="common">Fall armyworm</name>
    <dbReference type="NCBI Taxonomy" id="7108"/>
    <lineage>
        <taxon>Eukaryota</taxon>
        <taxon>Metazoa</taxon>
        <taxon>Ecdysozoa</taxon>
        <taxon>Arthropoda</taxon>
        <taxon>Hexapoda</taxon>
        <taxon>Insecta</taxon>
        <taxon>Pterygota</taxon>
        <taxon>Neoptera</taxon>
        <taxon>Endopterygota</taxon>
        <taxon>Lepidoptera</taxon>
        <taxon>Glossata</taxon>
        <taxon>Ditrysia</taxon>
        <taxon>Noctuoidea</taxon>
        <taxon>Noctuidae</taxon>
        <taxon>Amphipyrinae</taxon>
        <taxon>Spodoptera</taxon>
    </lineage>
</organism>
<evidence type="ECO:0000256" key="1">
    <source>
        <dbReference type="SAM" id="SignalP"/>
    </source>
</evidence>
<feature type="signal peptide" evidence="1">
    <location>
        <begin position="1"/>
        <end position="20"/>
    </location>
</feature>
<protein>
    <submittedName>
        <fullName evidence="2">SFRICE_021621</fullName>
    </submittedName>
</protein>
<gene>
    <name evidence="2" type="ORF">SFRICE_021621</name>
</gene>
<sequence length="104" mass="11643">MERCVLWMASLLSILRRFELHITQLHSLVSVETTGKALLNVKSNIKIVCLASQKTDVKQLFPYPIFPILDSPTTLKFLIPKRSLVFRVSMDGGDCLPSGDPSNL</sequence>
<reference evidence="2" key="1">
    <citation type="submission" date="2016-07" db="EMBL/GenBank/DDBJ databases">
        <authorList>
            <person name="Bretaudeau A."/>
        </authorList>
    </citation>
    <scope>NUCLEOTIDE SEQUENCE</scope>
    <source>
        <strain evidence="2">Rice</strain>
        <tissue evidence="2">Whole body</tissue>
    </source>
</reference>
<feature type="chain" id="PRO_5013708950" evidence="1">
    <location>
        <begin position="21"/>
        <end position="104"/>
    </location>
</feature>
<evidence type="ECO:0000313" key="2">
    <source>
        <dbReference type="EMBL" id="SOQ38833.1"/>
    </source>
</evidence>
<accession>A0A2H1VDB3</accession>
<proteinExistence type="predicted"/>
<dbReference type="AlphaFoldDB" id="A0A2H1VDB3"/>
<keyword evidence="1" id="KW-0732">Signal</keyword>
<dbReference type="EMBL" id="ODYU01001938">
    <property type="protein sequence ID" value="SOQ38833.1"/>
    <property type="molecule type" value="Genomic_DNA"/>
</dbReference>
<name>A0A2H1VDB3_SPOFR</name>